<keyword evidence="5" id="KW-0677">Repeat</keyword>
<organism evidence="13">
    <name type="scientific">Guillardia theta (strain CCMP2712)</name>
    <name type="common">Cryptophyte</name>
    <dbReference type="NCBI Taxonomy" id="905079"/>
    <lineage>
        <taxon>Eukaryota</taxon>
        <taxon>Cryptophyceae</taxon>
        <taxon>Pyrenomonadales</taxon>
        <taxon>Geminigeraceae</taxon>
        <taxon>Guillardia</taxon>
    </lineage>
</organism>
<evidence type="ECO:0000256" key="7">
    <source>
        <dbReference type="ARBA" id="ARBA00022989"/>
    </source>
</evidence>
<dbReference type="GO" id="GO:1990547">
    <property type="term" value="P:mitochondrial phosphate ion transmembrane transport"/>
    <property type="evidence" value="ECO:0007669"/>
    <property type="project" value="InterPro"/>
</dbReference>
<dbReference type="Proteomes" id="UP000011087">
    <property type="component" value="Unassembled WGS sequence"/>
</dbReference>
<dbReference type="eggNOG" id="KOG0767">
    <property type="taxonomic scope" value="Eukaryota"/>
</dbReference>
<reference evidence="13 15" key="1">
    <citation type="journal article" date="2012" name="Nature">
        <title>Algal genomes reveal evolutionary mosaicism and the fate of nucleomorphs.</title>
        <authorList>
            <consortium name="DOE Joint Genome Institute"/>
            <person name="Curtis B.A."/>
            <person name="Tanifuji G."/>
            <person name="Burki F."/>
            <person name="Gruber A."/>
            <person name="Irimia M."/>
            <person name="Maruyama S."/>
            <person name="Arias M.C."/>
            <person name="Ball S.G."/>
            <person name="Gile G.H."/>
            <person name="Hirakawa Y."/>
            <person name="Hopkins J.F."/>
            <person name="Kuo A."/>
            <person name="Rensing S.A."/>
            <person name="Schmutz J."/>
            <person name="Symeonidi A."/>
            <person name="Elias M."/>
            <person name="Eveleigh R.J."/>
            <person name="Herman E.K."/>
            <person name="Klute M.J."/>
            <person name="Nakayama T."/>
            <person name="Obornik M."/>
            <person name="Reyes-Prieto A."/>
            <person name="Armbrust E.V."/>
            <person name="Aves S.J."/>
            <person name="Beiko R.G."/>
            <person name="Coutinho P."/>
            <person name="Dacks J.B."/>
            <person name="Durnford D.G."/>
            <person name="Fast N.M."/>
            <person name="Green B.R."/>
            <person name="Grisdale C.J."/>
            <person name="Hempel F."/>
            <person name="Henrissat B."/>
            <person name="Hoppner M.P."/>
            <person name="Ishida K."/>
            <person name="Kim E."/>
            <person name="Koreny L."/>
            <person name="Kroth P.G."/>
            <person name="Liu Y."/>
            <person name="Malik S.B."/>
            <person name="Maier U.G."/>
            <person name="McRose D."/>
            <person name="Mock T."/>
            <person name="Neilson J.A."/>
            <person name="Onodera N.T."/>
            <person name="Poole A.M."/>
            <person name="Pritham E.J."/>
            <person name="Richards T.A."/>
            <person name="Rocap G."/>
            <person name="Roy S.W."/>
            <person name="Sarai C."/>
            <person name="Schaack S."/>
            <person name="Shirato S."/>
            <person name="Slamovits C.H."/>
            <person name="Spencer D.F."/>
            <person name="Suzuki S."/>
            <person name="Worden A.Z."/>
            <person name="Zauner S."/>
            <person name="Barry K."/>
            <person name="Bell C."/>
            <person name="Bharti A.K."/>
            <person name="Crow J.A."/>
            <person name="Grimwood J."/>
            <person name="Kramer R."/>
            <person name="Lindquist E."/>
            <person name="Lucas S."/>
            <person name="Salamov A."/>
            <person name="McFadden G.I."/>
            <person name="Lane C.E."/>
            <person name="Keeling P.J."/>
            <person name="Gray M.W."/>
            <person name="Grigoriev I.V."/>
            <person name="Archibald J.M."/>
        </authorList>
    </citation>
    <scope>NUCLEOTIDE SEQUENCE</scope>
    <source>
        <strain evidence="13 15">CCMP2712</strain>
    </source>
</reference>
<keyword evidence="6" id="KW-0999">Mitochondrion inner membrane</keyword>
<dbReference type="GO" id="GO:0005743">
    <property type="term" value="C:mitochondrial inner membrane"/>
    <property type="evidence" value="ECO:0007669"/>
    <property type="project" value="UniProtKB-SubCell"/>
</dbReference>
<evidence type="ECO:0000256" key="9">
    <source>
        <dbReference type="ARBA" id="ARBA00023136"/>
    </source>
</evidence>
<proteinExistence type="inferred from homology"/>
<dbReference type="PaxDb" id="55529-EKX36267"/>
<evidence type="ECO:0000256" key="4">
    <source>
        <dbReference type="ARBA" id="ARBA00022692"/>
    </source>
</evidence>
<evidence type="ECO:0000313" key="14">
    <source>
        <dbReference type="EnsemblProtists" id="EKX36267"/>
    </source>
</evidence>
<feature type="repeat" description="Solcar" evidence="10">
    <location>
        <begin position="180"/>
        <end position="263"/>
    </location>
</feature>
<dbReference type="PANTHER" id="PTHR45671:SF12">
    <property type="entry name" value="MITOCHONDRIAL PHOSPHATE CARRIER PROTEIN"/>
    <property type="match status" value="1"/>
</dbReference>
<dbReference type="InterPro" id="IPR018108">
    <property type="entry name" value="MCP_transmembrane"/>
</dbReference>
<dbReference type="GO" id="GO:0005315">
    <property type="term" value="F:phosphate transmembrane transporter activity"/>
    <property type="evidence" value="ECO:0007669"/>
    <property type="project" value="InterPro"/>
</dbReference>
<comment type="similarity">
    <text evidence="2 11">Belongs to the mitochondrial carrier (TC 2.A.29) family.</text>
</comment>
<keyword evidence="15" id="KW-1185">Reference proteome</keyword>
<accession>L1IJK7</accession>
<evidence type="ECO:0000256" key="3">
    <source>
        <dbReference type="ARBA" id="ARBA00022448"/>
    </source>
</evidence>
<dbReference type="HOGENOM" id="CLU_039456_1_0_1"/>
<dbReference type="KEGG" id="gtt:GUITHDRAFT_79015"/>
<evidence type="ECO:0000256" key="1">
    <source>
        <dbReference type="ARBA" id="ARBA00004448"/>
    </source>
</evidence>
<keyword evidence="8" id="KW-0496">Mitochondrion</keyword>
<evidence type="ECO:0000256" key="10">
    <source>
        <dbReference type="PROSITE-ProRule" id="PRU00282"/>
    </source>
</evidence>
<dbReference type="InterPro" id="IPR023395">
    <property type="entry name" value="MCP_dom_sf"/>
</dbReference>
<evidence type="ECO:0000256" key="2">
    <source>
        <dbReference type="ARBA" id="ARBA00006375"/>
    </source>
</evidence>
<dbReference type="SUPFAM" id="SSF103506">
    <property type="entry name" value="Mitochondrial carrier"/>
    <property type="match status" value="1"/>
</dbReference>
<evidence type="ECO:0008006" key="16">
    <source>
        <dbReference type="Google" id="ProtNLM"/>
    </source>
</evidence>
<dbReference type="Gene3D" id="1.50.40.10">
    <property type="entry name" value="Mitochondrial carrier domain"/>
    <property type="match status" value="2"/>
</dbReference>
<evidence type="ECO:0000313" key="15">
    <source>
        <dbReference type="Proteomes" id="UP000011087"/>
    </source>
</evidence>
<evidence type="ECO:0000256" key="11">
    <source>
        <dbReference type="RuleBase" id="RU000488"/>
    </source>
</evidence>
<keyword evidence="9 10" id="KW-0472">Membrane</keyword>
<evidence type="ECO:0000256" key="8">
    <source>
        <dbReference type="ARBA" id="ARBA00023128"/>
    </source>
</evidence>
<keyword evidence="7 12" id="KW-1133">Transmembrane helix</keyword>
<feature type="repeat" description="Solcar" evidence="10">
    <location>
        <begin position="84"/>
        <end position="166"/>
    </location>
</feature>
<evidence type="ECO:0000313" key="13">
    <source>
        <dbReference type="EMBL" id="EKX36267.1"/>
    </source>
</evidence>
<protein>
    <recommendedName>
        <fullName evidence="16">Mitochondrial carrier protein</fullName>
    </recommendedName>
</protein>
<feature type="non-terminal residue" evidence="13">
    <location>
        <position position="1"/>
    </location>
</feature>
<feature type="transmembrane region" description="Helical" evidence="12">
    <location>
        <begin position="83"/>
        <end position="102"/>
    </location>
</feature>
<name>L1IJK7_GUITC</name>
<dbReference type="AlphaFoldDB" id="L1IJK7"/>
<keyword evidence="4 10" id="KW-0812">Transmembrane</keyword>
<dbReference type="Pfam" id="PF00153">
    <property type="entry name" value="Mito_carr"/>
    <property type="match status" value="3"/>
</dbReference>
<dbReference type="InterPro" id="IPR044677">
    <property type="entry name" value="SLC25A3/Pic2/Mir1-like"/>
</dbReference>
<reference evidence="14" key="3">
    <citation type="submission" date="2015-06" db="UniProtKB">
        <authorList>
            <consortium name="EnsemblProtists"/>
        </authorList>
    </citation>
    <scope>IDENTIFICATION</scope>
</reference>
<dbReference type="PROSITE" id="PS50920">
    <property type="entry name" value="SOLCAR"/>
    <property type="match status" value="3"/>
</dbReference>
<gene>
    <name evidence="13" type="ORF">GUITHDRAFT_79015</name>
</gene>
<keyword evidence="3 11" id="KW-0813">Transport</keyword>
<evidence type="ECO:0000256" key="6">
    <source>
        <dbReference type="ARBA" id="ARBA00022792"/>
    </source>
</evidence>
<dbReference type="EnsemblProtists" id="EKX36267">
    <property type="protein sequence ID" value="EKX36267"/>
    <property type="gene ID" value="GUITHDRAFT_79015"/>
</dbReference>
<feature type="repeat" description="Solcar" evidence="10">
    <location>
        <begin position="1"/>
        <end position="83"/>
    </location>
</feature>
<dbReference type="OMA" id="PAVWANS"/>
<dbReference type="STRING" id="905079.L1IJK7"/>
<evidence type="ECO:0000256" key="12">
    <source>
        <dbReference type="SAM" id="Phobius"/>
    </source>
</evidence>
<feature type="transmembrane region" description="Helical" evidence="12">
    <location>
        <begin position="150"/>
        <end position="171"/>
    </location>
</feature>
<comment type="subcellular location">
    <subcellularLocation>
        <location evidence="1">Mitochondrion inner membrane</location>
        <topology evidence="1">Multi-pass membrane protein</topology>
    </subcellularLocation>
</comment>
<dbReference type="OrthoDB" id="427452at2759"/>
<feature type="transmembrane region" description="Helical" evidence="12">
    <location>
        <begin position="183"/>
        <end position="201"/>
    </location>
</feature>
<evidence type="ECO:0000256" key="5">
    <source>
        <dbReference type="ARBA" id="ARBA00022737"/>
    </source>
</evidence>
<dbReference type="GeneID" id="17293062"/>
<sequence length="298" mass="32099">YAASAISGLFCCSIMHAITVPVDVVKTRMQSPSFKYKGLRQGLQTLKKEEGMKGLMRGAWPTVVGYSWYGLTVYPGYEMFKRMFIAMAAGAASTAVACLGVCPAEVTRIRMVSNPSYGSGALAVAGRIIKEEGFFRGLYEGFSFLLTRQVLFGMVKFFVFDTFASTIYSFFPVLGEQAITQLLVSLVAGLVAAGVSSSIVSQPADSVLTRMKDNSSGWQATVVLDIWRNMGPRGFFAGLGSRCVWAGAIIAGQFLLYEVCKNIFQITADDLALFLDVLLPPPLPSPSPFPSSSPSSSS</sequence>
<reference evidence="15" key="2">
    <citation type="submission" date="2012-11" db="EMBL/GenBank/DDBJ databases">
        <authorList>
            <person name="Kuo A."/>
            <person name="Curtis B.A."/>
            <person name="Tanifuji G."/>
            <person name="Burki F."/>
            <person name="Gruber A."/>
            <person name="Irimia M."/>
            <person name="Maruyama S."/>
            <person name="Arias M.C."/>
            <person name="Ball S.G."/>
            <person name="Gile G.H."/>
            <person name="Hirakawa Y."/>
            <person name="Hopkins J.F."/>
            <person name="Rensing S.A."/>
            <person name="Schmutz J."/>
            <person name="Symeonidi A."/>
            <person name="Elias M."/>
            <person name="Eveleigh R.J."/>
            <person name="Herman E.K."/>
            <person name="Klute M.J."/>
            <person name="Nakayama T."/>
            <person name="Obornik M."/>
            <person name="Reyes-Prieto A."/>
            <person name="Armbrust E.V."/>
            <person name="Aves S.J."/>
            <person name="Beiko R.G."/>
            <person name="Coutinho P."/>
            <person name="Dacks J.B."/>
            <person name="Durnford D.G."/>
            <person name="Fast N.M."/>
            <person name="Green B.R."/>
            <person name="Grisdale C."/>
            <person name="Hempe F."/>
            <person name="Henrissat B."/>
            <person name="Hoppner M.P."/>
            <person name="Ishida K.-I."/>
            <person name="Kim E."/>
            <person name="Koreny L."/>
            <person name="Kroth P.G."/>
            <person name="Liu Y."/>
            <person name="Malik S.-B."/>
            <person name="Maier U.G."/>
            <person name="McRose D."/>
            <person name="Mock T."/>
            <person name="Neilson J.A."/>
            <person name="Onodera N.T."/>
            <person name="Poole A.M."/>
            <person name="Pritham E.J."/>
            <person name="Richards T.A."/>
            <person name="Rocap G."/>
            <person name="Roy S.W."/>
            <person name="Sarai C."/>
            <person name="Schaack S."/>
            <person name="Shirato S."/>
            <person name="Slamovits C.H."/>
            <person name="Spencer D.F."/>
            <person name="Suzuki S."/>
            <person name="Worden A.Z."/>
            <person name="Zauner S."/>
            <person name="Barry K."/>
            <person name="Bell C."/>
            <person name="Bharti A.K."/>
            <person name="Crow J.A."/>
            <person name="Grimwood J."/>
            <person name="Kramer R."/>
            <person name="Lindquist E."/>
            <person name="Lucas S."/>
            <person name="Salamov A."/>
            <person name="McFadden G.I."/>
            <person name="Lane C.E."/>
            <person name="Keeling P.J."/>
            <person name="Gray M.W."/>
            <person name="Grigoriev I.V."/>
            <person name="Archibald J.M."/>
        </authorList>
    </citation>
    <scope>NUCLEOTIDE SEQUENCE</scope>
    <source>
        <strain evidence="15">CCMP2712</strain>
    </source>
</reference>
<dbReference type="RefSeq" id="XP_005823247.1">
    <property type="nucleotide sequence ID" value="XM_005823190.1"/>
</dbReference>
<dbReference type="PANTHER" id="PTHR45671">
    <property type="entry name" value="SOLUTE CARRIER FAMILY 25 (MITOCHONDRIAL CARRIER PHOSPHATE CARRIER), MEMBER 3, LIKE-RELATED-RELATED"/>
    <property type="match status" value="1"/>
</dbReference>
<dbReference type="EMBL" id="JH993076">
    <property type="protein sequence ID" value="EKX36267.1"/>
    <property type="molecule type" value="Genomic_DNA"/>
</dbReference>